<name>A0A848LBK2_9BACT</name>
<dbReference type="InterPro" id="IPR013783">
    <property type="entry name" value="Ig-like_fold"/>
</dbReference>
<keyword evidence="2" id="KW-0969">Cilium</keyword>
<evidence type="ECO:0000313" key="3">
    <source>
        <dbReference type="Proteomes" id="UP000518300"/>
    </source>
</evidence>
<feature type="signal peptide" evidence="1">
    <location>
        <begin position="1"/>
        <end position="19"/>
    </location>
</feature>
<keyword evidence="2" id="KW-0966">Cell projection</keyword>
<organism evidence="2 3">
    <name type="scientific">Pyxidicoccus fallax</name>
    <dbReference type="NCBI Taxonomy" id="394095"/>
    <lineage>
        <taxon>Bacteria</taxon>
        <taxon>Pseudomonadati</taxon>
        <taxon>Myxococcota</taxon>
        <taxon>Myxococcia</taxon>
        <taxon>Myxococcales</taxon>
        <taxon>Cystobacterineae</taxon>
        <taxon>Myxococcaceae</taxon>
        <taxon>Pyxidicoccus</taxon>
    </lineage>
</organism>
<dbReference type="Proteomes" id="UP000518300">
    <property type="component" value="Unassembled WGS sequence"/>
</dbReference>
<dbReference type="AlphaFoldDB" id="A0A848LBK2"/>
<comment type="caution">
    <text evidence="2">The sequence shown here is derived from an EMBL/GenBank/DDBJ whole genome shotgun (WGS) entry which is preliminary data.</text>
</comment>
<keyword evidence="1" id="KW-0732">Signal</keyword>
<dbReference type="RefSeq" id="WP_169343356.1">
    <property type="nucleotide sequence ID" value="NZ_JABBJJ010000012.1"/>
</dbReference>
<evidence type="ECO:0000256" key="1">
    <source>
        <dbReference type="SAM" id="SignalP"/>
    </source>
</evidence>
<dbReference type="EMBL" id="JABBJJ010000012">
    <property type="protein sequence ID" value="NMO14073.1"/>
    <property type="molecule type" value="Genomic_DNA"/>
</dbReference>
<accession>A0A848LBK2</accession>
<dbReference type="Gene3D" id="2.60.40.10">
    <property type="entry name" value="Immunoglobulins"/>
    <property type="match status" value="1"/>
</dbReference>
<proteinExistence type="predicted"/>
<gene>
    <name evidence="2" type="ORF">HG543_04250</name>
</gene>
<protein>
    <submittedName>
        <fullName evidence="2">Flagellar motor protein</fullName>
    </submittedName>
</protein>
<keyword evidence="2" id="KW-0282">Flagellum</keyword>
<feature type="chain" id="PRO_5032375132" evidence="1">
    <location>
        <begin position="20"/>
        <end position="1213"/>
    </location>
</feature>
<keyword evidence="3" id="KW-1185">Reference proteome</keyword>
<sequence length="1213" mass="128407">MRRAALLVAVALSPLGAAAQGLSSDTASRASTIAGQVCRDVDGNGQCGPDEPGLPDVRLVLSTGREARTDARGRYHVNGVDARVPDATGGLHLRPGRQRLKVDPRSLPAASRVSPEAATVEVPWGAVVLQDFAVRDVAVEAPPVVLSYASAPPVAELAAGGGAVRFLVAGQAAPGDRVVVSGVQAEVDAQGAWRALVPLVGGENSLAITATAPDGAVRLFRQRVDVVARDGGWLVAPRPMEPAGSLQLPVGRDEAAPSGTTRVRVAAPEGTVVRTPEGERRVGPQGHVEVPVALEPGTNAVPLHLEVPGEPPREETLEIAATARPFAVGLLDVEATWAPADGDVQLRGRGSAHAELRLGDFELEGELDLRDTDGRTLNGASLPDWLRPRAPERFERWADPDLTPAEWGDDSVSLTPNAPEGRLRLEARHERYGRAGLGSYRALMQDREVGRYHRPLFGPYAELRTGPEAPREQRDLLEAERTPDAAARAGVDVFGGSLADPSRPLAAVPAHEELRATGGSLYYLGAGAVAEGSELVRLEVRDGVTGLPLAEHHLVRGRDYDIDYFSGRILLARPLSFLAGESWLRTGSPTEAPEPVLVVDYAALRPADARDAAGGEVWAEWGGAHVGVGAVREDREGAPYRLYTGRASAKVGAYTLLAEVASSRGTAVEPGLFGVSDDGGLSFLRPGAGLGTGGEALGLRVRGPGPLRGGAVDAAFRLRAKGFSDGAHTEAARFRQTSVRVRQPLGRLRLTLLADERRSADPREPFADTRFTASTVAAGVGWEETRWGAYLELRDSRLGAAEVPGGSPTLYGGRTSAGLAGSLRLWEGVALRAAHRQALALHGEGLGRVDDTFTSAGVDVDVTRDTRVGVHGGWGPELGPRAWANVESRGGQDVYYGGYSVDVDGPDFGAGRTVTGARTELPDSGTALFVEDVGAHDTDAVRLARAVGLQQQVTGGFSVGARYERGVRSLLDVDSALTRDVAGVFGQLVTERLRVDGRVELRQEEGIPERGARTPVDRVQAVVALAAQAELREDVTASGRVDFARTADARALEARLLEGYAAVAWRPGPWLVVARYGVTRELRPGTRAAFGDRALHVFSLLPAVRLGDRLSVAAGLHAGRSSLEDSVRWVWTGSVRPAVRVVGGLEVGAELARRTASPEGERLTAVRAEVAYRVDERLRLAAGYTLLGFSGLGLTDDSTENQDRLYLRAEVAY</sequence>
<reference evidence="2 3" key="1">
    <citation type="submission" date="2020-04" db="EMBL/GenBank/DDBJ databases">
        <title>Draft genome of Pyxidicoccus fallax type strain.</title>
        <authorList>
            <person name="Whitworth D.E."/>
        </authorList>
    </citation>
    <scope>NUCLEOTIDE SEQUENCE [LARGE SCALE GENOMIC DNA]</scope>
    <source>
        <strain evidence="2 3">DSM 14698</strain>
    </source>
</reference>
<evidence type="ECO:0000313" key="2">
    <source>
        <dbReference type="EMBL" id="NMO14073.1"/>
    </source>
</evidence>